<protein>
    <submittedName>
        <fullName evidence="1">Class II aldolase/adducin family protein</fullName>
    </submittedName>
</protein>
<organism evidence="1 2">
    <name type="scientific">Anoxybacterium hadale</name>
    <dbReference type="NCBI Taxonomy" id="3408580"/>
    <lineage>
        <taxon>Bacteria</taxon>
        <taxon>Bacillati</taxon>
        <taxon>Bacillota</taxon>
        <taxon>Clostridia</taxon>
        <taxon>Peptostreptococcales</taxon>
        <taxon>Anaerovoracaceae</taxon>
        <taxon>Anoxybacterium</taxon>
    </lineage>
</organism>
<keyword evidence="2" id="KW-1185">Reference proteome</keyword>
<dbReference type="EMBL" id="CP042469">
    <property type="protein sequence ID" value="QOX63763.1"/>
    <property type="molecule type" value="Genomic_DNA"/>
</dbReference>
<gene>
    <name evidence="1" type="ORF">FRZ06_10600</name>
</gene>
<name>A0ACD1ABM9_9FIRM</name>
<evidence type="ECO:0000313" key="1">
    <source>
        <dbReference type="EMBL" id="QOX63763.1"/>
    </source>
</evidence>
<proteinExistence type="predicted"/>
<reference evidence="1" key="1">
    <citation type="submission" date="2019-08" db="EMBL/GenBank/DDBJ databases">
        <title>Genome sequence of Clostridiales bacterium MT110.</title>
        <authorList>
            <person name="Cao J."/>
        </authorList>
    </citation>
    <scope>NUCLEOTIDE SEQUENCE</scope>
    <source>
        <strain evidence="1">MT110</strain>
    </source>
</reference>
<accession>A0ACD1ABM9</accession>
<dbReference type="Proteomes" id="UP000594014">
    <property type="component" value="Chromosome"/>
</dbReference>
<sequence>MKEKEAKELVVQAGIELVHSGLIARTWGNVSCRIDQETFVITPSGRDYLTLTPEDIVPVRIADLGYEGSVKPSSEKGIHAEVYRLFPEINFAIHTHQEYASAVSAAGLDFMPLSGKNEHFSEKVLCARYALPGTKSLRRNVAEALRKSTSNAVILKHHGTLCYGNDYDNALKTALELEKLCCDFVEKPTKISRRKPLDSMQRDKDQTQAGSGERDTYQANGNPFAYALKQAVLEKKGGFVLLNHDPEVVHYSQLTRPLHPFLDDFAQIVGIRAKVAENDNNSILKGLQHGSAVFIRNCGAVCWGKNERDAEAVSMILRKNCRAYFTAAIFGRPKPINGFESALMRLVYLKKYSKLAE</sequence>
<evidence type="ECO:0000313" key="2">
    <source>
        <dbReference type="Proteomes" id="UP000594014"/>
    </source>
</evidence>